<dbReference type="GO" id="GO:0006865">
    <property type="term" value="P:amino acid transport"/>
    <property type="evidence" value="ECO:0007669"/>
    <property type="project" value="UniProtKB-KW"/>
</dbReference>
<evidence type="ECO:0000256" key="2">
    <source>
        <dbReference type="ARBA" id="ARBA00010072"/>
    </source>
</evidence>
<dbReference type="PATRIC" id="fig|1150469.3.peg.1354"/>
<keyword evidence="3 9" id="KW-0813">Transport</keyword>
<keyword evidence="8 9" id="KW-0472">Membrane</keyword>
<dbReference type="AlphaFoldDB" id="H6SSE2"/>
<dbReference type="NCBIfam" id="TIGR01726">
    <property type="entry name" value="HEQRo_perm_3TM"/>
    <property type="match status" value="1"/>
</dbReference>
<evidence type="ECO:0000313" key="11">
    <source>
        <dbReference type="EMBL" id="CCG07821.1"/>
    </source>
</evidence>
<dbReference type="PROSITE" id="PS50928">
    <property type="entry name" value="ABC_TM1"/>
    <property type="match status" value="1"/>
</dbReference>
<dbReference type="PANTHER" id="PTHR30614">
    <property type="entry name" value="MEMBRANE COMPONENT OF AMINO ACID ABC TRANSPORTER"/>
    <property type="match status" value="1"/>
</dbReference>
<dbReference type="PANTHER" id="PTHR30614:SF0">
    <property type="entry name" value="L-CYSTINE TRANSPORT SYSTEM PERMEASE PROTEIN TCYL"/>
    <property type="match status" value="1"/>
</dbReference>
<reference evidence="11 12" key="1">
    <citation type="submission" date="2012-02" db="EMBL/GenBank/DDBJ databases">
        <title>Shotgun genome sequence of Phaeospirillum photometricum DSM 122.</title>
        <authorList>
            <person name="Duquesne K."/>
            <person name="Sturgis J."/>
        </authorList>
    </citation>
    <scope>NUCLEOTIDE SEQUENCE [LARGE SCALE GENOMIC DNA]</scope>
    <source>
        <strain evidence="12">DSM122</strain>
    </source>
</reference>
<feature type="domain" description="ABC transmembrane type-1" evidence="10">
    <location>
        <begin position="91"/>
        <end position="279"/>
    </location>
</feature>
<dbReference type="GO" id="GO:0022857">
    <property type="term" value="F:transmembrane transporter activity"/>
    <property type="evidence" value="ECO:0007669"/>
    <property type="project" value="InterPro"/>
</dbReference>
<dbReference type="Pfam" id="PF00528">
    <property type="entry name" value="BPD_transp_1"/>
    <property type="match status" value="1"/>
</dbReference>
<dbReference type="CDD" id="cd06261">
    <property type="entry name" value="TM_PBP2"/>
    <property type="match status" value="1"/>
</dbReference>
<feature type="transmembrane region" description="Helical" evidence="9">
    <location>
        <begin position="257"/>
        <end position="275"/>
    </location>
</feature>
<feature type="transmembrane region" description="Helical" evidence="9">
    <location>
        <begin position="121"/>
        <end position="147"/>
    </location>
</feature>
<feature type="transmembrane region" description="Helical" evidence="9">
    <location>
        <begin position="91"/>
        <end position="114"/>
    </location>
</feature>
<dbReference type="Proteomes" id="UP000033220">
    <property type="component" value="Chromosome DSM 122"/>
</dbReference>
<evidence type="ECO:0000256" key="8">
    <source>
        <dbReference type="ARBA" id="ARBA00023136"/>
    </source>
</evidence>
<protein>
    <submittedName>
        <fullName evidence="11">Amino acid ABC transporter, permease protein,3-TM region, His/Glu/Gln/Arg/opine</fullName>
    </submittedName>
</protein>
<evidence type="ECO:0000259" key="10">
    <source>
        <dbReference type="PROSITE" id="PS50928"/>
    </source>
</evidence>
<name>H6SSE2_PARPM</name>
<keyword evidence="6" id="KW-0029">Amino-acid transport</keyword>
<evidence type="ECO:0000313" key="12">
    <source>
        <dbReference type="Proteomes" id="UP000033220"/>
    </source>
</evidence>
<dbReference type="InterPro" id="IPR043429">
    <property type="entry name" value="ArtM/GltK/GlnP/TcyL/YhdX-like"/>
</dbReference>
<feature type="transmembrane region" description="Helical" evidence="9">
    <location>
        <begin position="48"/>
        <end position="71"/>
    </location>
</feature>
<dbReference type="InterPro" id="IPR000515">
    <property type="entry name" value="MetI-like"/>
</dbReference>
<keyword evidence="7 9" id="KW-1133">Transmembrane helix</keyword>
<evidence type="ECO:0000256" key="9">
    <source>
        <dbReference type="RuleBase" id="RU363032"/>
    </source>
</evidence>
<evidence type="ECO:0000256" key="4">
    <source>
        <dbReference type="ARBA" id="ARBA00022475"/>
    </source>
</evidence>
<evidence type="ECO:0000256" key="7">
    <source>
        <dbReference type="ARBA" id="ARBA00022989"/>
    </source>
</evidence>
<dbReference type="HOGENOM" id="CLU_019602_1_1_5"/>
<evidence type="ECO:0000256" key="5">
    <source>
        <dbReference type="ARBA" id="ARBA00022692"/>
    </source>
</evidence>
<dbReference type="eggNOG" id="COG0765">
    <property type="taxonomic scope" value="Bacteria"/>
</dbReference>
<dbReference type="Gene3D" id="1.10.3720.10">
    <property type="entry name" value="MetI-like"/>
    <property type="match status" value="1"/>
</dbReference>
<proteinExistence type="inferred from homology"/>
<evidence type="ECO:0000256" key="3">
    <source>
        <dbReference type="ARBA" id="ARBA00022448"/>
    </source>
</evidence>
<gene>
    <name evidence="11" type="ORF">RSPPHO_01195</name>
</gene>
<dbReference type="GO" id="GO:0043190">
    <property type="term" value="C:ATP-binding cassette (ABC) transporter complex"/>
    <property type="evidence" value="ECO:0007669"/>
    <property type="project" value="InterPro"/>
</dbReference>
<evidence type="ECO:0000256" key="6">
    <source>
        <dbReference type="ARBA" id="ARBA00022970"/>
    </source>
</evidence>
<sequence>MDRCRHHQVRGDRLFWCLWAPVPLGREPALWRGWETVRISFKTRVWGVWGVLAFTFLLFVSNFDLKVSLIVEKLPFLLGLKLTPNGFLQGVPLTLFLCAMAMVFSTILGFVSALGRLSNSAVAFGLATFYTSFFRGTPLLVQILLIYLGLPQLGPVPTAIPSGIAALSLCYGAYISEIFRAGIQSVPQSQREAAIALGLPGWLVMYKVVLPQAFKLIIPPLGAQFISMLKDSSLVSVMGLWEIMFLSQSYGRSTYRYMEMLLTAAVLYWVLSIIFETVQARIESRFSHTRP</sequence>
<keyword evidence="4" id="KW-1003">Cell membrane</keyword>
<keyword evidence="12" id="KW-1185">Reference proteome</keyword>
<feature type="transmembrane region" description="Helical" evidence="9">
    <location>
        <begin position="159"/>
        <end position="179"/>
    </location>
</feature>
<dbReference type="STRING" id="1150469.RSPPHO_01195"/>
<dbReference type="KEGG" id="rpm:RSPPHO_01195"/>
<comment type="similarity">
    <text evidence="2">Belongs to the binding-protein-dependent transport system permease family. HisMQ subfamily.</text>
</comment>
<dbReference type="SUPFAM" id="SSF161098">
    <property type="entry name" value="MetI-like"/>
    <property type="match status" value="1"/>
</dbReference>
<organism evidence="11 12">
    <name type="scientific">Pararhodospirillum photometricum DSM 122</name>
    <dbReference type="NCBI Taxonomy" id="1150469"/>
    <lineage>
        <taxon>Bacteria</taxon>
        <taxon>Pseudomonadati</taxon>
        <taxon>Pseudomonadota</taxon>
        <taxon>Alphaproteobacteria</taxon>
        <taxon>Rhodospirillales</taxon>
        <taxon>Rhodospirillaceae</taxon>
        <taxon>Pararhodospirillum</taxon>
    </lineage>
</organism>
<accession>H6SSE2</accession>
<evidence type="ECO:0000256" key="1">
    <source>
        <dbReference type="ARBA" id="ARBA00004429"/>
    </source>
</evidence>
<dbReference type="EMBL" id="HE663493">
    <property type="protein sequence ID" value="CCG07821.1"/>
    <property type="molecule type" value="Genomic_DNA"/>
</dbReference>
<comment type="subcellular location">
    <subcellularLocation>
        <location evidence="1">Cell inner membrane</location>
        <topology evidence="1">Multi-pass membrane protein</topology>
    </subcellularLocation>
    <subcellularLocation>
        <location evidence="9">Cell membrane</location>
        <topology evidence="9">Multi-pass membrane protein</topology>
    </subcellularLocation>
</comment>
<keyword evidence="5 9" id="KW-0812">Transmembrane</keyword>
<dbReference type="InterPro" id="IPR010065">
    <property type="entry name" value="AA_ABC_transptr_permease_3TM"/>
</dbReference>
<dbReference type="InterPro" id="IPR035906">
    <property type="entry name" value="MetI-like_sf"/>
</dbReference>